<evidence type="ECO:0000256" key="4">
    <source>
        <dbReference type="ARBA" id="ARBA00022692"/>
    </source>
</evidence>
<dbReference type="SUPFAM" id="SSF49742">
    <property type="entry name" value="PHM/PNGase F"/>
    <property type="match status" value="2"/>
</dbReference>
<keyword evidence="15" id="KW-1185">Reference proteome</keyword>
<evidence type="ECO:0000256" key="1">
    <source>
        <dbReference type="ARBA" id="ARBA00001973"/>
    </source>
</evidence>
<feature type="domain" description="DOMON" evidence="13">
    <location>
        <begin position="32"/>
        <end position="151"/>
    </location>
</feature>
<evidence type="ECO:0000256" key="12">
    <source>
        <dbReference type="ARBA" id="ARBA00023180"/>
    </source>
</evidence>
<dbReference type="EMBL" id="CAJPWZ010002580">
    <property type="protein sequence ID" value="CAG2241177.1"/>
    <property type="molecule type" value="Genomic_DNA"/>
</dbReference>
<evidence type="ECO:0000259" key="13">
    <source>
        <dbReference type="PROSITE" id="PS50836"/>
    </source>
</evidence>
<dbReference type="PANTHER" id="PTHR10157">
    <property type="entry name" value="DOPAMINE BETA HYDROXYLASE RELATED"/>
    <property type="match status" value="1"/>
</dbReference>
<dbReference type="InterPro" id="IPR000323">
    <property type="entry name" value="Cu2_ascorb_mOase_N"/>
</dbReference>
<dbReference type="GO" id="GO:0005615">
    <property type="term" value="C:extracellular space"/>
    <property type="evidence" value="ECO:0007669"/>
    <property type="project" value="TreeGrafter"/>
</dbReference>
<evidence type="ECO:0000256" key="11">
    <source>
        <dbReference type="ARBA" id="ARBA00023157"/>
    </source>
</evidence>
<protein>
    <submittedName>
        <fullName evidence="14">DBH</fullName>
        <ecNumber evidence="14">1.14.17.1</ecNumber>
    </submittedName>
</protein>
<evidence type="ECO:0000256" key="5">
    <source>
        <dbReference type="ARBA" id="ARBA00022723"/>
    </source>
</evidence>
<evidence type="ECO:0000256" key="3">
    <source>
        <dbReference type="ARBA" id="ARBA00010676"/>
    </source>
</evidence>
<evidence type="ECO:0000256" key="6">
    <source>
        <dbReference type="ARBA" id="ARBA00022989"/>
    </source>
</evidence>
<accession>A0A8S3UB09</accession>
<dbReference type="InterPro" id="IPR024548">
    <property type="entry name" value="Cu2_monoox_C"/>
</dbReference>
<dbReference type="Gene3D" id="2.60.120.230">
    <property type="match status" value="1"/>
</dbReference>
<dbReference type="FunFam" id="2.60.120.310:FF:000004">
    <property type="entry name" value="DBH-like monooxygenase protein 1"/>
    <property type="match status" value="1"/>
</dbReference>
<evidence type="ECO:0000313" key="15">
    <source>
        <dbReference type="Proteomes" id="UP000683360"/>
    </source>
</evidence>
<sequence length="579" mass="66534">MNSIAFVCSVFSFYTITFAEHFKYETILSKDKSLNLQWNVNYADELVKFRIQGKLRPNEWLAFGFSDYGECENADLVLFWKDLFGNKMFKDVHTDNRGNIHIDQNQNYVRTPTEKLKYNRFTLEFIRKFDTCDEDDYKIDNGTTHIIFFTGYGYPKHINTLQYKKGLQRVQILKPDIPDVDLPKDTTVIDVTNQEITVPSTDTTYWWYLTKLPDFKRKHHIIKYEGIIEKGHEHLVHHMELFHCEARPNEVVPSYNGPGLAEGKPPGLSICRKVIGAWAMGASSVTLPEEAGTPVGGDGWSRFVLLEVHYNNPQLTQGIKDSSGIRLYVTSKLRKYDSGIMELGLEYTNKMAIPPNQNLFSLTGYCIPDCTRTALPRTGIHIYASQLHTHMTGKRVYTKHVRNGKELPELNRDNHYSPHFQEIRRLQEPVDVLPVGVIILDDKGDSLITTCEDSTLDRENITLGGFSIKEEMCVNYIHYYPAVDLEVCKSSVDSDALRAFFRFMNKRYKDNTSSTKSVAENYQSIKWSYLASQMLSNFYDIAPLSMQCNRSDGTRFPGNWNNKDIPRITLPITTQSGSC</sequence>
<evidence type="ECO:0000256" key="10">
    <source>
        <dbReference type="ARBA" id="ARBA00023136"/>
    </source>
</evidence>
<evidence type="ECO:0000256" key="8">
    <source>
        <dbReference type="ARBA" id="ARBA00023008"/>
    </source>
</evidence>
<dbReference type="Pfam" id="PF03712">
    <property type="entry name" value="Cu2_monoox_C"/>
    <property type="match status" value="1"/>
</dbReference>
<comment type="cofactor">
    <cofactor evidence="1">
        <name>Cu(2+)</name>
        <dbReference type="ChEBI" id="CHEBI:29036"/>
    </cofactor>
</comment>
<dbReference type="Pfam" id="PF01082">
    <property type="entry name" value="Cu2_monooxygen"/>
    <property type="match status" value="1"/>
</dbReference>
<dbReference type="InterPro" id="IPR020611">
    <property type="entry name" value="Cu2_ascorb_mOase_CS-1"/>
</dbReference>
<dbReference type="GO" id="GO:0042420">
    <property type="term" value="P:dopamine catabolic process"/>
    <property type="evidence" value="ECO:0007669"/>
    <property type="project" value="TreeGrafter"/>
</dbReference>
<dbReference type="InterPro" id="IPR000945">
    <property type="entry name" value="DBH-like"/>
</dbReference>
<dbReference type="GO" id="GO:0030667">
    <property type="term" value="C:secretory granule membrane"/>
    <property type="evidence" value="ECO:0007669"/>
    <property type="project" value="TreeGrafter"/>
</dbReference>
<name>A0A8S3UB09_MYTED</name>
<evidence type="ECO:0000313" key="14">
    <source>
        <dbReference type="EMBL" id="CAG2241177.1"/>
    </source>
</evidence>
<dbReference type="Proteomes" id="UP000683360">
    <property type="component" value="Unassembled WGS sequence"/>
</dbReference>
<dbReference type="Pfam" id="PF03351">
    <property type="entry name" value="DOMON"/>
    <property type="match status" value="1"/>
</dbReference>
<dbReference type="GO" id="GO:0004500">
    <property type="term" value="F:dopamine beta-monooxygenase activity"/>
    <property type="evidence" value="ECO:0007669"/>
    <property type="project" value="UniProtKB-EC"/>
</dbReference>
<dbReference type="InterPro" id="IPR045266">
    <property type="entry name" value="DOH_DOMON"/>
</dbReference>
<dbReference type="GO" id="GO:0042421">
    <property type="term" value="P:norepinephrine biosynthetic process"/>
    <property type="evidence" value="ECO:0007669"/>
    <property type="project" value="TreeGrafter"/>
</dbReference>
<dbReference type="SMART" id="SM00664">
    <property type="entry name" value="DoH"/>
    <property type="match status" value="1"/>
</dbReference>
<keyword evidence="9" id="KW-0503">Monooxygenase</keyword>
<dbReference type="CDD" id="cd09631">
    <property type="entry name" value="DOMON_DOH"/>
    <property type="match status" value="1"/>
</dbReference>
<dbReference type="EC" id="1.14.17.1" evidence="14"/>
<dbReference type="PRINTS" id="PR00767">
    <property type="entry name" value="DBMONOXGNASE"/>
</dbReference>
<keyword evidence="10" id="KW-0472">Membrane</keyword>
<comment type="similarity">
    <text evidence="3">Belongs to the copper type II ascorbate-dependent monooxygenase family.</text>
</comment>
<keyword evidence="8" id="KW-0186">Copper</keyword>
<dbReference type="OrthoDB" id="129121at2759"/>
<reference evidence="14" key="1">
    <citation type="submission" date="2021-03" db="EMBL/GenBank/DDBJ databases">
        <authorList>
            <person name="Bekaert M."/>
        </authorList>
    </citation>
    <scope>NUCLEOTIDE SEQUENCE</scope>
</reference>
<keyword evidence="7 14" id="KW-0560">Oxidoreductase</keyword>
<dbReference type="GO" id="GO:0005507">
    <property type="term" value="F:copper ion binding"/>
    <property type="evidence" value="ECO:0007669"/>
    <property type="project" value="InterPro"/>
</dbReference>
<evidence type="ECO:0000256" key="9">
    <source>
        <dbReference type="ARBA" id="ARBA00023033"/>
    </source>
</evidence>
<dbReference type="FunFam" id="2.60.120.230:FF:000001">
    <property type="entry name" value="Monooxygenase, DBH-like 1"/>
    <property type="match status" value="1"/>
</dbReference>
<keyword evidence="11" id="KW-1015">Disulfide bond</keyword>
<dbReference type="InterPro" id="IPR005018">
    <property type="entry name" value="DOMON_domain"/>
</dbReference>
<dbReference type="PANTHER" id="PTHR10157:SF29">
    <property type="entry name" value="DOPAMINE BETA-HYDROXYLASE"/>
    <property type="match status" value="1"/>
</dbReference>
<organism evidence="14 15">
    <name type="scientific">Mytilus edulis</name>
    <name type="common">Blue mussel</name>
    <dbReference type="NCBI Taxonomy" id="6550"/>
    <lineage>
        <taxon>Eukaryota</taxon>
        <taxon>Metazoa</taxon>
        <taxon>Spiralia</taxon>
        <taxon>Lophotrochozoa</taxon>
        <taxon>Mollusca</taxon>
        <taxon>Bivalvia</taxon>
        <taxon>Autobranchia</taxon>
        <taxon>Pteriomorphia</taxon>
        <taxon>Mytilida</taxon>
        <taxon>Mytiloidea</taxon>
        <taxon>Mytilidae</taxon>
        <taxon>Mytilinae</taxon>
        <taxon>Mytilus</taxon>
    </lineage>
</organism>
<dbReference type="InterPro" id="IPR036939">
    <property type="entry name" value="Cu2_ascorb_mOase_N_sf"/>
</dbReference>
<gene>
    <name evidence="14" type="ORF">MEDL_53451</name>
</gene>
<evidence type="ECO:0000256" key="7">
    <source>
        <dbReference type="ARBA" id="ARBA00023002"/>
    </source>
</evidence>
<dbReference type="PROSITE" id="PS00084">
    <property type="entry name" value="CU2_MONOOXYGENASE_1"/>
    <property type="match status" value="1"/>
</dbReference>
<dbReference type="InterPro" id="IPR008977">
    <property type="entry name" value="PHM/PNGase_F_dom_sf"/>
</dbReference>
<keyword evidence="4" id="KW-0812">Transmembrane</keyword>
<comment type="caution">
    <text evidence="14">The sequence shown here is derived from an EMBL/GenBank/DDBJ whole genome shotgun (WGS) entry which is preliminary data.</text>
</comment>
<dbReference type="InterPro" id="IPR028460">
    <property type="entry name" value="Tbh/DBH"/>
</dbReference>
<dbReference type="GO" id="GO:0006589">
    <property type="term" value="P:octopamine biosynthetic process"/>
    <property type="evidence" value="ECO:0007669"/>
    <property type="project" value="TreeGrafter"/>
</dbReference>
<evidence type="ECO:0000256" key="2">
    <source>
        <dbReference type="ARBA" id="ARBA00004167"/>
    </source>
</evidence>
<keyword evidence="12" id="KW-0325">Glycoprotein</keyword>
<proteinExistence type="inferred from homology"/>
<comment type="subcellular location">
    <subcellularLocation>
        <location evidence="2">Membrane</location>
        <topology evidence="2">Single-pass membrane protein</topology>
    </subcellularLocation>
</comment>
<dbReference type="Gene3D" id="2.60.120.310">
    <property type="entry name" value="Copper type II, ascorbate-dependent monooxygenase, N-terminal domain"/>
    <property type="match status" value="1"/>
</dbReference>
<dbReference type="InterPro" id="IPR014784">
    <property type="entry name" value="Cu2_ascorb_mOase-like_C"/>
</dbReference>
<keyword evidence="5" id="KW-0479">Metal-binding</keyword>
<dbReference type="AlphaFoldDB" id="A0A8S3UB09"/>
<keyword evidence="6" id="KW-1133">Transmembrane helix</keyword>
<dbReference type="PROSITE" id="PS50836">
    <property type="entry name" value="DOMON"/>
    <property type="match status" value="1"/>
</dbReference>